<evidence type="ECO:0000313" key="6">
    <source>
        <dbReference type="Proteomes" id="UP000789595"/>
    </source>
</evidence>
<dbReference type="PROSITE" id="PS50088">
    <property type="entry name" value="ANK_REPEAT"/>
    <property type="match status" value="1"/>
</dbReference>
<evidence type="ECO:0000256" key="3">
    <source>
        <dbReference type="PROSITE-ProRule" id="PRU00023"/>
    </source>
</evidence>
<organism evidence="5 6">
    <name type="scientific">Pelagomonas calceolata</name>
    <dbReference type="NCBI Taxonomy" id="35677"/>
    <lineage>
        <taxon>Eukaryota</taxon>
        <taxon>Sar</taxon>
        <taxon>Stramenopiles</taxon>
        <taxon>Ochrophyta</taxon>
        <taxon>Pelagophyceae</taxon>
        <taxon>Pelagomonadales</taxon>
        <taxon>Pelagomonadaceae</taxon>
        <taxon>Pelagomonas</taxon>
    </lineage>
</organism>
<proteinExistence type="predicted"/>
<dbReference type="InterPro" id="IPR036770">
    <property type="entry name" value="Ankyrin_rpt-contain_sf"/>
</dbReference>
<keyword evidence="4" id="KW-0732">Signal</keyword>
<dbReference type="OrthoDB" id="47198at2759"/>
<feature type="chain" id="PRO_5035269478" description="Ankyrin repeat domain-containing protein" evidence="4">
    <location>
        <begin position="18"/>
        <end position="208"/>
    </location>
</feature>
<dbReference type="PANTHER" id="PTHR24189">
    <property type="entry name" value="MYOTROPHIN"/>
    <property type="match status" value="1"/>
</dbReference>
<sequence>MRRLPLLLLLPARGGSATVDFDAAVRAGDVAAVVGHLDAGRDVEGQSMGSTPLLRAVAHRRVAVARALLDRGADPDVRGSGMRSPLAVAARCAAPGDDHATARCAAIASALVEYGADVDGCDSMGWSPLFHAARARNVLMLETLLALNASESLMERYNDEDIYSGHRRTYVEHARRFASPDDDECRLGSAAARRACGALRAWLAARGG</sequence>
<comment type="caution">
    <text evidence="5">The sequence shown here is derived from an EMBL/GenBank/DDBJ whole genome shotgun (WGS) entry which is preliminary data.</text>
</comment>
<dbReference type="PANTHER" id="PTHR24189:SF50">
    <property type="entry name" value="ANKYRIN REPEAT AND SOCS BOX PROTEIN 2"/>
    <property type="match status" value="1"/>
</dbReference>
<evidence type="ECO:0000256" key="1">
    <source>
        <dbReference type="ARBA" id="ARBA00022737"/>
    </source>
</evidence>
<dbReference type="SUPFAM" id="SSF48403">
    <property type="entry name" value="Ankyrin repeat"/>
    <property type="match status" value="1"/>
</dbReference>
<reference evidence="5" key="1">
    <citation type="submission" date="2021-11" db="EMBL/GenBank/DDBJ databases">
        <authorList>
            <consortium name="Genoscope - CEA"/>
            <person name="William W."/>
        </authorList>
    </citation>
    <scope>NUCLEOTIDE SEQUENCE</scope>
</reference>
<keyword evidence="2 3" id="KW-0040">ANK repeat</keyword>
<dbReference type="SMART" id="SM00248">
    <property type="entry name" value="ANK"/>
    <property type="match status" value="3"/>
</dbReference>
<dbReference type="Pfam" id="PF00023">
    <property type="entry name" value="Ank"/>
    <property type="match status" value="1"/>
</dbReference>
<accession>A0A8J2SR13</accession>
<dbReference type="PROSITE" id="PS50297">
    <property type="entry name" value="ANK_REP_REGION"/>
    <property type="match status" value="1"/>
</dbReference>
<dbReference type="AlphaFoldDB" id="A0A8J2SR13"/>
<dbReference type="InterPro" id="IPR050745">
    <property type="entry name" value="Multifunctional_regulatory"/>
</dbReference>
<dbReference type="EMBL" id="CAKKNE010000003">
    <property type="protein sequence ID" value="CAH0372377.1"/>
    <property type="molecule type" value="Genomic_DNA"/>
</dbReference>
<dbReference type="InterPro" id="IPR002110">
    <property type="entry name" value="Ankyrin_rpt"/>
</dbReference>
<keyword evidence="1" id="KW-0677">Repeat</keyword>
<dbReference type="Gene3D" id="1.25.40.20">
    <property type="entry name" value="Ankyrin repeat-containing domain"/>
    <property type="match status" value="1"/>
</dbReference>
<evidence type="ECO:0000256" key="4">
    <source>
        <dbReference type="SAM" id="SignalP"/>
    </source>
</evidence>
<feature type="repeat" description="ANK" evidence="3">
    <location>
        <begin position="48"/>
        <end position="80"/>
    </location>
</feature>
<dbReference type="Proteomes" id="UP000789595">
    <property type="component" value="Unassembled WGS sequence"/>
</dbReference>
<evidence type="ECO:0000256" key="2">
    <source>
        <dbReference type="ARBA" id="ARBA00023043"/>
    </source>
</evidence>
<keyword evidence="6" id="KW-1185">Reference proteome</keyword>
<protein>
    <recommendedName>
        <fullName evidence="7">Ankyrin repeat domain-containing protein</fullName>
    </recommendedName>
</protein>
<feature type="signal peptide" evidence="4">
    <location>
        <begin position="1"/>
        <end position="17"/>
    </location>
</feature>
<name>A0A8J2SR13_9STRA</name>
<evidence type="ECO:0000313" key="5">
    <source>
        <dbReference type="EMBL" id="CAH0372377.1"/>
    </source>
</evidence>
<gene>
    <name evidence="5" type="ORF">PECAL_3P23690</name>
</gene>
<evidence type="ECO:0008006" key="7">
    <source>
        <dbReference type="Google" id="ProtNLM"/>
    </source>
</evidence>